<protein>
    <submittedName>
        <fullName evidence="1">Uncharacterized protein</fullName>
    </submittedName>
</protein>
<comment type="caution">
    <text evidence="1">The sequence shown here is derived from an EMBL/GenBank/DDBJ whole genome shotgun (WGS) entry which is preliminary data.</text>
</comment>
<dbReference type="EMBL" id="MU865928">
    <property type="protein sequence ID" value="KAK4451534.1"/>
    <property type="molecule type" value="Genomic_DNA"/>
</dbReference>
<name>A0AAV9GRS8_9PEZI</name>
<dbReference type="AlphaFoldDB" id="A0AAV9GRS8"/>
<evidence type="ECO:0000313" key="1">
    <source>
        <dbReference type="EMBL" id="KAK4451534.1"/>
    </source>
</evidence>
<reference evidence="1" key="1">
    <citation type="journal article" date="2023" name="Mol. Phylogenet. Evol.">
        <title>Genome-scale phylogeny and comparative genomics of the fungal order Sordariales.</title>
        <authorList>
            <person name="Hensen N."/>
            <person name="Bonometti L."/>
            <person name="Westerberg I."/>
            <person name="Brannstrom I.O."/>
            <person name="Guillou S."/>
            <person name="Cros-Aarteil S."/>
            <person name="Calhoun S."/>
            <person name="Haridas S."/>
            <person name="Kuo A."/>
            <person name="Mondo S."/>
            <person name="Pangilinan J."/>
            <person name="Riley R."/>
            <person name="LaButti K."/>
            <person name="Andreopoulos B."/>
            <person name="Lipzen A."/>
            <person name="Chen C."/>
            <person name="Yan M."/>
            <person name="Daum C."/>
            <person name="Ng V."/>
            <person name="Clum A."/>
            <person name="Steindorff A."/>
            <person name="Ohm R.A."/>
            <person name="Martin F."/>
            <person name="Silar P."/>
            <person name="Natvig D.O."/>
            <person name="Lalanne C."/>
            <person name="Gautier V."/>
            <person name="Ament-Velasquez S.L."/>
            <person name="Kruys A."/>
            <person name="Hutchinson M.I."/>
            <person name="Powell A.J."/>
            <person name="Barry K."/>
            <person name="Miller A.N."/>
            <person name="Grigoriev I.V."/>
            <person name="Debuchy R."/>
            <person name="Gladieux P."/>
            <person name="Hiltunen Thoren M."/>
            <person name="Johannesson H."/>
        </authorList>
    </citation>
    <scope>NUCLEOTIDE SEQUENCE</scope>
    <source>
        <strain evidence="1">PSN243</strain>
    </source>
</reference>
<gene>
    <name evidence="1" type="ORF">QBC34DRAFT_378385</name>
</gene>
<reference evidence="1" key="2">
    <citation type="submission" date="2023-05" db="EMBL/GenBank/DDBJ databases">
        <authorList>
            <consortium name="Lawrence Berkeley National Laboratory"/>
            <person name="Steindorff A."/>
            <person name="Hensen N."/>
            <person name="Bonometti L."/>
            <person name="Westerberg I."/>
            <person name="Brannstrom I.O."/>
            <person name="Guillou S."/>
            <person name="Cros-Aarteil S."/>
            <person name="Calhoun S."/>
            <person name="Haridas S."/>
            <person name="Kuo A."/>
            <person name="Mondo S."/>
            <person name="Pangilinan J."/>
            <person name="Riley R."/>
            <person name="Labutti K."/>
            <person name="Andreopoulos B."/>
            <person name="Lipzen A."/>
            <person name="Chen C."/>
            <person name="Yanf M."/>
            <person name="Daum C."/>
            <person name="Ng V."/>
            <person name="Clum A."/>
            <person name="Ohm R."/>
            <person name="Martin F."/>
            <person name="Silar P."/>
            <person name="Natvig D."/>
            <person name="Lalanne C."/>
            <person name="Gautier V."/>
            <person name="Ament-Velasquez S.L."/>
            <person name="Kruys A."/>
            <person name="Hutchinson M.I."/>
            <person name="Powell A.J."/>
            <person name="Barry K."/>
            <person name="Miller A.N."/>
            <person name="Grigoriev I.V."/>
            <person name="Debuchy R."/>
            <person name="Gladieux P."/>
            <person name="Thoren M.H."/>
            <person name="Johannesson H."/>
        </authorList>
    </citation>
    <scope>NUCLEOTIDE SEQUENCE</scope>
    <source>
        <strain evidence="1">PSN243</strain>
    </source>
</reference>
<keyword evidence="2" id="KW-1185">Reference proteome</keyword>
<evidence type="ECO:0000313" key="2">
    <source>
        <dbReference type="Proteomes" id="UP001321760"/>
    </source>
</evidence>
<sequence length="287" mass="31853">MSSQARNLIDPFRLPGFVDLQAPRSKKLVDVLLSPTRFSPEAASTREALVSFTTVVFRLIIWHRDIRAHRKFHNLMLKSLGLQIDEGAHELKTQLNRWWGSLVTCRDKYIELIGDANHIPAAASGAEKRLLRLIDTLRTDIAQKGIHPRASTFALDGSRINDRIRAWRSLLEENPSALVVRDPVIERISGGATDRIDEATSSDEDAPGAQHVVLPIRSSRRLRGLAPEPAQRMDVDASLARAAQGIEMAADGLVDALHAANRRGQIARAQEALRLLTELRRVMGGLN</sequence>
<organism evidence="1 2">
    <name type="scientific">Podospora aff. communis PSN243</name>
    <dbReference type="NCBI Taxonomy" id="3040156"/>
    <lineage>
        <taxon>Eukaryota</taxon>
        <taxon>Fungi</taxon>
        <taxon>Dikarya</taxon>
        <taxon>Ascomycota</taxon>
        <taxon>Pezizomycotina</taxon>
        <taxon>Sordariomycetes</taxon>
        <taxon>Sordariomycetidae</taxon>
        <taxon>Sordariales</taxon>
        <taxon>Podosporaceae</taxon>
        <taxon>Podospora</taxon>
    </lineage>
</organism>
<proteinExistence type="predicted"/>
<dbReference type="Proteomes" id="UP001321760">
    <property type="component" value="Unassembled WGS sequence"/>
</dbReference>
<accession>A0AAV9GRS8</accession>